<organism evidence="1">
    <name type="scientific">Rhizophora mucronata</name>
    <name type="common">Asiatic mangrove</name>
    <dbReference type="NCBI Taxonomy" id="61149"/>
    <lineage>
        <taxon>Eukaryota</taxon>
        <taxon>Viridiplantae</taxon>
        <taxon>Streptophyta</taxon>
        <taxon>Embryophyta</taxon>
        <taxon>Tracheophyta</taxon>
        <taxon>Spermatophyta</taxon>
        <taxon>Magnoliopsida</taxon>
        <taxon>eudicotyledons</taxon>
        <taxon>Gunneridae</taxon>
        <taxon>Pentapetalae</taxon>
        <taxon>rosids</taxon>
        <taxon>fabids</taxon>
        <taxon>Malpighiales</taxon>
        <taxon>Rhizophoraceae</taxon>
        <taxon>Rhizophora</taxon>
    </lineage>
</organism>
<evidence type="ECO:0000313" key="1">
    <source>
        <dbReference type="EMBL" id="MBX72089.1"/>
    </source>
</evidence>
<accession>A0A2P2QYM2</accession>
<sequence length="30" mass="3520">MALIPTTHRITQTLLKLKLKIFLKFVSFSM</sequence>
<reference evidence="1" key="1">
    <citation type="submission" date="2018-02" db="EMBL/GenBank/DDBJ databases">
        <title>Rhizophora mucronata_Transcriptome.</title>
        <authorList>
            <person name="Meera S.P."/>
            <person name="Sreeshan A."/>
            <person name="Augustine A."/>
        </authorList>
    </citation>
    <scope>NUCLEOTIDE SEQUENCE</scope>
    <source>
        <tissue evidence="1">Leaf</tissue>
    </source>
</reference>
<dbReference type="AlphaFoldDB" id="A0A2P2QYM2"/>
<proteinExistence type="predicted"/>
<name>A0A2P2QYM2_RHIMU</name>
<protein>
    <submittedName>
        <fullName evidence="1">Uncharacterized protein</fullName>
    </submittedName>
</protein>
<dbReference type="EMBL" id="GGEC01091605">
    <property type="protein sequence ID" value="MBX72089.1"/>
    <property type="molecule type" value="Transcribed_RNA"/>
</dbReference>